<dbReference type="AlphaFoldDB" id="G4ZFQ6"/>
<reference evidence="2 3" key="1">
    <citation type="journal article" date="2006" name="Science">
        <title>Phytophthora genome sequences uncover evolutionary origins and mechanisms of pathogenesis.</title>
        <authorList>
            <person name="Tyler B.M."/>
            <person name="Tripathy S."/>
            <person name="Zhang X."/>
            <person name="Dehal P."/>
            <person name="Jiang R.H."/>
            <person name="Aerts A."/>
            <person name="Arredondo F.D."/>
            <person name="Baxter L."/>
            <person name="Bensasson D."/>
            <person name="Beynon J.L."/>
            <person name="Chapman J."/>
            <person name="Damasceno C.M."/>
            <person name="Dorrance A.E."/>
            <person name="Dou D."/>
            <person name="Dickerman A.W."/>
            <person name="Dubchak I.L."/>
            <person name="Garbelotto M."/>
            <person name="Gijzen M."/>
            <person name="Gordon S.G."/>
            <person name="Govers F."/>
            <person name="Grunwald N.J."/>
            <person name="Huang W."/>
            <person name="Ivors K.L."/>
            <person name="Jones R.W."/>
            <person name="Kamoun S."/>
            <person name="Krampis K."/>
            <person name="Lamour K.H."/>
            <person name="Lee M.K."/>
            <person name="McDonald W.H."/>
            <person name="Medina M."/>
            <person name="Meijer H.J."/>
            <person name="Nordberg E.K."/>
            <person name="Maclean D.J."/>
            <person name="Ospina-Giraldo M.D."/>
            <person name="Morris P.F."/>
            <person name="Phuntumart V."/>
            <person name="Putnam N.H."/>
            <person name="Rash S."/>
            <person name="Rose J.K."/>
            <person name="Sakihama Y."/>
            <person name="Salamov A.A."/>
            <person name="Savidor A."/>
            <person name="Scheuring C.F."/>
            <person name="Smith B.M."/>
            <person name="Sobral B.W."/>
            <person name="Terry A."/>
            <person name="Torto-Alalibo T.A."/>
            <person name="Win J."/>
            <person name="Xu Z."/>
            <person name="Zhang H."/>
            <person name="Grigoriev I.V."/>
            <person name="Rokhsar D.S."/>
            <person name="Boore J.L."/>
        </authorList>
    </citation>
    <scope>NUCLEOTIDE SEQUENCE [LARGE SCALE GENOMIC DNA]</scope>
    <source>
        <strain evidence="2 3">P6497</strain>
    </source>
</reference>
<evidence type="ECO:0000259" key="1">
    <source>
        <dbReference type="Pfam" id="PF13843"/>
    </source>
</evidence>
<evidence type="ECO:0000313" key="3">
    <source>
        <dbReference type="Proteomes" id="UP000002640"/>
    </source>
</evidence>
<dbReference type="Pfam" id="PF13843">
    <property type="entry name" value="DDE_Tnp_1_7"/>
    <property type="match status" value="1"/>
</dbReference>
<protein>
    <recommendedName>
        <fullName evidence="1">PiggyBac transposable element-derived protein domain-containing protein</fullName>
    </recommendedName>
</protein>
<dbReference type="Proteomes" id="UP000002640">
    <property type="component" value="Unassembled WGS sequence"/>
</dbReference>
<sequence length="211" mass="24107">MSEDDTVQLDEAFIASLLSGNNSLTKKEAEQRAAALRAKKWTSASSAFEDGVTPYPGLQMEEARPVAELRVLCHSPLLTFFYFMPKSLRVTITEETNEYNKQQLDQRAEAILAKQGIRVSGRPRKTLAQIRRRLKSSPLYETHKILHVVGLLIARMRCPQRRRFADHWSMTEDGAIPAGTFGRFMGRNRCQSILRDLHFVDNKATRTRDEL</sequence>
<dbReference type="OMA" id="DVICEEV"/>
<dbReference type="InterPro" id="IPR029526">
    <property type="entry name" value="PGBD"/>
</dbReference>
<feature type="domain" description="PiggyBac transposable element-derived protein" evidence="1">
    <location>
        <begin position="76"/>
        <end position="207"/>
    </location>
</feature>
<evidence type="ECO:0000313" key="2">
    <source>
        <dbReference type="EMBL" id="EGZ18524.1"/>
    </source>
</evidence>
<accession>G4ZFQ6</accession>
<proteinExistence type="predicted"/>
<dbReference type="KEGG" id="psoj:PHYSODRAFT_499128"/>
<name>G4ZFQ6_PHYSP</name>
<keyword evidence="3" id="KW-1185">Reference proteome</keyword>
<organism evidence="2 3">
    <name type="scientific">Phytophthora sojae (strain P6497)</name>
    <name type="common">Soybean stem and root rot agent</name>
    <name type="synonym">Phytophthora megasperma f. sp. glycines</name>
    <dbReference type="NCBI Taxonomy" id="1094619"/>
    <lineage>
        <taxon>Eukaryota</taxon>
        <taxon>Sar</taxon>
        <taxon>Stramenopiles</taxon>
        <taxon>Oomycota</taxon>
        <taxon>Peronosporomycetes</taxon>
        <taxon>Peronosporales</taxon>
        <taxon>Peronosporaceae</taxon>
        <taxon>Phytophthora</taxon>
    </lineage>
</organism>
<dbReference type="InParanoid" id="G4ZFQ6"/>
<dbReference type="GeneID" id="20657657"/>
<dbReference type="EMBL" id="JH159154">
    <property type="protein sequence ID" value="EGZ18524.1"/>
    <property type="molecule type" value="Genomic_DNA"/>
</dbReference>
<dbReference type="PANTHER" id="PTHR46599">
    <property type="entry name" value="PIGGYBAC TRANSPOSABLE ELEMENT-DERIVED PROTEIN 4"/>
    <property type="match status" value="1"/>
</dbReference>
<dbReference type="PANTHER" id="PTHR46599:SF3">
    <property type="entry name" value="PIGGYBAC TRANSPOSABLE ELEMENT-DERIVED PROTEIN 4"/>
    <property type="match status" value="1"/>
</dbReference>
<dbReference type="RefSeq" id="XP_009527582.1">
    <property type="nucleotide sequence ID" value="XM_009529287.1"/>
</dbReference>
<gene>
    <name evidence="2" type="ORF">PHYSODRAFT_499128</name>
</gene>